<comment type="similarity">
    <text evidence="1">Belongs to the eIF-2-beta/eIF-5 family.</text>
</comment>
<dbReference type="SUPFAM" id="SSF75689">
    <property type="entry name" value="Zinc-binding domain of translation initiation factor 2 beta"/>
    <property type="match status" value="1"/>
</dbReference>
<name>U6GWZ5_EIMAC</name>
<dbReference type="RefSeq" id="XP_013246846.1">
    <property type="nucleotide sequence ID" value="XM_013391392.1"/>
</dbReference>
<dbReference type="EMBL" id="HG673589">
    <property type="protein sequence ID" value="CDI84107.1"/>
    <property type="molecule type" value="Genomic_DNA"/>
</dbReference>
<accession>U6GWZ5</accession>
<evidence type="ECO:0000256" key="5">
    <source>
        <dbReference type="ARBA" id="ARBA00023134"/>
    </source>
</evidence>
<evidence type="ECO:0000313" key="9">
    <source>
        <dbReference type="Proteomes" id="UP000018050"/>
    </source>
</evidence>
<dbReference type="GO" id="GO:0001732">
    <property type="term" value="P:formation of cytoplasmic translation initiation complex"/>
    <property type="evidence" value="ECO:0007669"/>
    <property type="project" value="TreeGrafter"/>
</dbReference>
<keyword evidence="9" id="KW-1185">Reference proteome</keyword>
<reference evidence="8" key="1">
    <citation type="submission" date="2013-10" db="EMBL/GenBank/DDBJ databases">
        <title>Genomic analysis of the causative agents of coccidiosis in chickens.</title>
        <authorList>
            <person name="Reid A.J."/>
            <person name="Blake D."/>
            <person name="Billington K."/>
            <person name="Browne H."/>
            <person name="Dunn M."/>
            <person name="Hung S."/>
            <person name="Kawahara F."/>
            <person name="Miranda-Saavedra D."/>
            <person name="Mourier T."/>
            <person name="Nagra H."/>
            <person name="Otto T.D."/>
            <person name="Rawlings N."/>
            <person name="Sanchez A."/>
            <person name="Sanders M."/>
            <person name="Subramaniam C."/>
            <person name="Tay Y."/>
            <person name="Dear P."/>
            <person name="Doerig C."/>
            <person name="Gruber A."/>
            <person name="Parkinson J."/>
            <person name="Shirley M."/>
            <person name="Wan K.L."/>
            <person name="Berriman M."/>
            <person name="Tomley F."/>
            <person name="Pain A."/>
        </authorList>
    </citation>
    <scope>NUCLEOTIDE SEQUENCE</scope>
    <source>
        <strain evidence="8">Houghton</strain>
    </source>
</reference>
<keyword evidence="5" id="KW-0342">GTP-binding</keyword>
<dbReference type="Pfam" id="PF01873">
    <property type="entry name" value="eIF-5_eIF-2B"/>
    <property type="match status" value="1"/>
</dbReference>
<dbReference type="GO" id="GO:0005092">
    <property type="term" value="F:GDP-dissociation inhibitor activity"/>
    <property type="evidence" value="ECO:0007669"/>
    <property type="project" value="TreeGrafter"/>
</dbReference>
<dbReference type="InterPro" id="IPR045196">
    <property type="entry name" value="IF2/IF5"/>
</dbReference>
<dbReference type="GO" id="GO:0005829">
    <property type="term" value="C:cytosol"/>
    <property type="evidence" value="ECO:0007669"/>
    <property type="project" value="TreeGrafter"/>
</dbReference>
<evidence type="ECO:0000313" key="8">
    <source>
        <dbReference type="EMBL" id="CDI84107.1"/>
    </source>
</evidence>
<organism evidence="8 9">
    <name type="scientific">Eimeria acervulina</name>
    <name type="common">Coccidian parasite</name>
    <dbReference type="NCBI Taxonomy" id="5801"/>
    <lineage>
        <taxon>Eukaryota</taxon>
        <taxon>Sar</taxon>
        <taxon>Alveolata</taxon>
        <taxon>Apicomplexa</taxon>
        <taxon>Conoidasida</taxon>
        <taxon>Coccidia</taxon>
        <taxon>Eucoccidiorida</taxon>
        <taxon>Eimeriorina</taxon>
        <taxon>Eimeriidae</taxon>
        <taxon>Eimeria</taxon>
    </lineage>
</organism>
<feature type="domain" description="Translation initiation factor IF2/IF5" evidence="7">
    <location>
        <begin position="14"/>
        <end position="127"/>
    </location>
</feature>
<evidence type="ECO:0000256" key="4">
    <source>
        <dbReference type="ARBA" id="ARBA00022917"/>
    </source>
</evidence>
<proteinExistence type="inferred from homology"/>
<sequence>MQYVNIPRDKEDPNYRYKMPKLLSKIEGRGNGIRTNVYNMGEIARALKRPPMYPTKFFGCELGAMVKFEENEEKALINGAHSEQDLVAILDKFIQMYVLCGGCELPEIDITVKKGVLFCKCNACGYSGTLDNTHKAATYMAKNPPNATDTTLGKKKKTKEERRAEKLASKDEEKAEKPAKEKKSKDKDKKKRKDGEENECESANNKSLDQSGDATPTNEGEDSWDEEKGSEGGKKEKSEKKKKEKKQSGSVSEGPKLVVKEALTIRCPEIAEVSNRLRNMFITTPSVTPDAFFVELRMLQVSQDFDAK</sequence>
<dbReference type="Gene3D" id="3.30.30.170">
    <property type="match status" value="1"/>
</dbReference>
<dbReference type="VEuPathDB" id="ToxoDB:EAH_00048580"/>
<dbReference type="SMART" id="SM00653">
    <property type="entry name" value="eIF2B_5"/>
    <property type="match status" value="1"/>
</dbReference>
<keyword evidence="3" id="KW-0547">Nucleotide-binding</keyword>
<keyword evidence="2 8" id="KW-0396">Initiation factor</keyword>
<reference evidence="8" key="2">
    <citation type="submission" date="2013-10" db="EMBL/GenBank/DDBJ databases">
        <authorList>
            <person name="Aslett M."/>
        </authorList>
    </citation>
    <scope>NUCLEOTIDE SEQUENCE</scope>
    <source>
        <strain evidence="8">Houghton</strain>
    </source>
</reference>
<protein>
    <submittedName>
        <fullName evidence="8">Eukaryotic translation initiation factor 5, putative</fullName>
    </submittedName>
</protein>
<dbReference type="GeneID" id="25272928"/>
<dbReference type="GO" id="GO:0003743">
    <property type="term" value="F:translation initiation factor activity"/>
    <property type="evidence" value="ECO:0007669"/>
    <property type="project" value="UniProtKB-KW"/>
</dbReference>
<feature type="compositionally biased region" description="Polar residues" evidence="6">
    <location>
        <begin position="201"/>
        <end position="218"/>
    </location>
</feature>
<dbReference type="Gene3D" id="2.20.25.350">
    <property type="match status" value="1"/>
</dbReference>
<dbReference type="InterPro" id="IPR016189">
    <property type="entry name" value="Transl_init_fac_IF2/IF5_N"/>
</dbReference>
<dbReference type="GO" id="GO:0005525">
    <property type="term" value="F:GTP binding"/>
    <property type="evidence" value="ECO:0007669"/>
    <property type="project" value="UniProtKB-KW"/>
</dbReference>
<feature type="non-terminal residue" evidence="8">
    <location>
        <position position="308"/>
    </location>
</feature>
<keyword evidence="4" id="KW-0648">Protein biosynthesis</keyword>
<dbReference type="FunFam" id="3.30.30.170:FF:000002">
    <property type="entry name" value="Eukaryotic translation initiation factor 5"/>
    <property type="match status" value="1"/>
</dbReference>
<dbReference type="PANTHER" id="PTHR23001:SF7">
    <property type="entry name" value="EUKARYOTIC TRANSLATION INITIATION FACTOR 5"/>
    <property type="match status" value="1"/>
</dbReference>
<feature type="compositionally biased region" description="Basic and acidic residues" evidence="6">
    <location>
        <begin position="158"/>
        <end position="187"/>
    </location>
</feature>
<dbReference type="GO" id="GO:0071074">
    <property type="term" value="F:eukaryotic initiation factor eIF2 binding"/>
    <property type="evidence" value="ECO:0007669"/>
    <property type="project" value="TreeGrafter"/>
</dbReference>
<evidence type="ECO:0000259" key="7">
    <source>
        <dbReference type="SMART" id="SM00653"/>
    </source>
</evidence>
<dbReference type="AlphaFoldDB" id="U6GWZ5"/>
<dbReference type="InterPro" id="IPR002735">
    <property type="entry name" value="Transl_init_fac_IF2/IF5_dom"/>
</dbReference>
<dbReference type="SUPFAM" id="SSF100966">
    <property type="entry name" value="Translation initiation factor 2 beta, aIF2beta, N-terminal domain"/>
    <property type="match status" value="1"/>
</dbReference>
<dbReference type="OrthoDB" id="10250831at2759"/>
<evidence type="ECO:0000256" key="3">
    <source>
        <dbReference type="ARBA" id="ARBA00022741"/>
    </source>
</evidence>
<dbReference type="Proteomes" id="UP000018050">
    <property type="component" value="Unassembled WGS sequence"/>
</dbReference>
<evidence type="ECO:0000256" key="1">
    <source>
        <dbReference type="ARBA" id="ARBA00010397"/>
    </source>
</evidence>
<dbReference type="PANTHER" id="PTHR23001">
    <property type="entry name" value="EUKARYOTIC TRANSLATION INITIATION FACTOR"/>
    <property type="match status" value="1"/>
</dbReference>
<feature type="region of interest" description="Disordered" evidence="6">
    <location>
        <begin position="140"/>
        <end position="256"/>
    </location>
</feature>
<evidence type="ECO:0000256" key="6">
    <source>
        <dbReference type="SAM" id="MobiDB-lite"/>
    </source>
</evidence>
<feature type="compositionally biased region" description="Basic and acidic residues" evidence="6">
    <location>
        <begin position="226"/>
        <end position="241"/>
    </location>
</feature>
<gene>
    <name evidence="8" type="ORF">EAH_00048580</name>
</gene>
<dbReference type="OMA" id="ECESANN"/>
<dbReference type="InterPro" id="IPR016190">
    <property type="entry name" value="Transl_init_fac_IF2/IF5_Zn-bd"/>
</dbReference>
<evidence type="ECO:0000256" key="2">
    <source>
        <dbReference type="ARBA" id="ARBA00022540"/>
    </source>
</evidence>